<dbReference type="Proteomes" id="UP000771749">
    <property type="component" value="Unassembled WGS sequence"/>
</dbReference>
<dbReference type="CDD" id="cd00093">
    <property type="entry name" value="HTH_XRE"/>
    <property type="match status" value="1"/>
</dbReference>
<dbReference type="Pfam" id="PF01381">
    <property type="entry name" value="HTH_3"/>
    <property type="match status" value="1"/>
</dbReference>
<dbReference type="SMART" id="SM00530">
    <property type="entry name" value="HTH_XRE"/>
    <property type="match status" value="1"/>
</dbReference>
<dbReference type="InterPro" id="IPR010982">
    <property type="entry name" value="Lambda_DNA-bd_dom_sf"/>
</dbReference>
<organism evidence="2 3">
    <name type="scientific">Candidatus Cryptobacteroides gallistercoris</name>
    <dbReference type="NCBI Taxonomy" id="2840765"/>
    <lineage>
        <taxon>Bacteria</taxon>
        <taxon>Pseudomonadati</taxon>
        <taxon>Bacteroidota</taxon>
        <taxon>Bacteroidia</taxon>
        <taxon>Bacteroidales</taxon>
        <taxon>Candidatus Cryptobacteroides</taxon>
    </lineage>
</organism>
<dbReference type="SUPFAM" id="SSF47413">
    <property type="entry name" value="lambda repressor-like DNA-binding domains"/>
    <property type="match status" value="1"/>
</dbReference>
<evidence type="ECO:0000313" key="2">
    <source>
        <dbReference type="EMBL" id="MBO8454290.1"/>
    </source>
</evidence>
<reference evidence="2" key="1">
    <citation type="submission" date="2020-10" db="EMBL/GenBank/DDBJ databases">
        <authorList>
            <person name="Gilroy R."/>
        </authorList>
    </citation>
    <scope>NUCLEOTIDE SEQUENCE</scope>
    <source>
        <strain evidence="2">F1-3629</strain>
    </source>
</reference>
<reference evidence="2" key="2">
    <citation type="journal article" date="2021" name="PeerJ">
        <title>Extensive microbial diversity within the chicken gut microbiome revealed by metagenomics and culture.</title>
        <authorList>
            <person name="Gilroy R."/>
            <person name="Ravi A."/>
            <person name="Getino M."/>
            <person name="Pursley I."/>
            <person name="Horton D.L."/>
            <person name="Alikhan N.F."/>
            <person name="Baker D."/>
            <person name="Gharbi K."/>
            <person name="Hall N."/>
            <person name="Watson M."/>
            <person name="Adriaenssens E.M."/>
            <person name="Foster-Nyarko E."/>
            <person name="Jarju S."/>
            <person name="Secka A."/>
            <person name="Antonio M."/>
            <person name="Oren A."/>
            <person name="Chaudhuri R.R."/>
            <person name="La Ragione R."/>
            <person name="Hildebrand F."/>
            <person name="Pallen M.J."/>
        </authorList>
    </citation>
    <scope>NUCLEOTIDE SEQUENCE</scope>
    <source>
        <strain evidence="2">F1-3629</strain>
    </source>
</reference>
<evidence type="ECO:0000259" key="1">
    <source>
        <dbReference type="PROSITE" id="PS50943"/>
    </source>
</evidence>
<dbReference type="PROSITE" id="PS50943">
    <property type="entry name" value="HTH_CROC1"/>
    <property type="match status" value="1"/>
</dbReference>
<dbReference type="GO" id="GO:0003677">
    <property type="term" value="F:DNA binding"/>
    <property type="evidence" value="ECO:0007669"/>
    <property type="project" value="InterPro"/>
</dbReference>
<sequence>MDNLSYTTNQDIIALLCQRLKEYRLAARISQKEMAEKSGVSLTTISHLEQGVNRNITLNNFISLLRVLGMEQRLSDLLPELPVPPMALKQMNKYIPKRVRRNSDDKES</sequence>
<accession>A0A940DPS9</accession>
<protein>
    <submittedName>
        <fullName evidence="2">Helix-turn-helix transcriptional regulator</fullName>
    </submittedName>
</protein>
<evidence type="ECO:0000313" key="3">
    <source>
        <dbReference type="Proteomes" id="UP000771749"/>
    </source>
</evidence>
<dbReference type="EMBL" id="JADIMJ010000090">
    <property type="protein sequence ID" value="MBO8454290.1"/>
    <property type="molecule type" value="Genomic_DNA"/>
</dbReference>
<name>A0A940DPS9_9BACT</name>
<dbReference type="Gene3D" id="1.10.260.40">
    <property type="entry name" value="lambda repressor-like DNA-binding domains"/>
    <property type="match status" value="1"/>
</dbReference>
<dbReference type="AlphaFoldDB" id="A0A940DPS9"/>
<dbReference type="InterPro" id="IPR001387">
    <property type="entry name" value="Cro/C1-type_HTH"/>
</dbReference>
<proteinExistence type="predicted"/>
<gene>
    <name evidence="2" type="ORF">IAC07_06170</name>
</gene>
<feature type="domain" description="HTH cro/C1-type" evidence="1">
    <location>
        <begin position="20"/>
        <end position="77"/>
    </location>
</feature>
<comment type="caution">
    <text evidence="2">The sequence shown here is derived from an EMBL/GenBank/DDBJ whole genome shotgun (WGS) entry which is preliminary data.</text>
</comment>